<dbReference type="PIRSF" id="PIRSF001619">
    <property type="entry name" value="Biotin_synth"/>
    <property type="match status" value="1"/>
</dbReference>
<dbReference type="InterPro" id="IPR024177">
    <property type="entry name" value="Biotin_synthase"/>
</dbReference>
<evidence type="ECO:0000256" key="3">
    <source>
        <dbReference type="ARBA" id="ARBA00011738"/>
    </source>
</evidence>
<dbReference type="InterPro" id="IPR010722">
    <property type="entry name" value="BATS_dom"/>
</dbReference>
<keyword evidence="12 16" id="KW-0411">Iron-sulfur</keyword>
<reference evidence="19 20" key="1">
    <citation type="submission" date="2019-04" db="EMBL/GenBank/DDBJ databases">
        <authorList>
            <person name="Seth-Smith MB H."/>
            <person name="Seth-Smith H."/>
        </authorList>
    </citation>
    <scope>NUCLEOTIDE SEQUENCE [LARGE SCALE GENOMIC DNA]</scope>
    <source>
        <strain evidence="19">USB-603019</strain>
    </source>
</reference>
<dbReference type="InterPro" id="IPR006638">
    <property type="entry name" value="Elp3/MiaA/NifB-like_rSAM"/>
</dbReference>
<dbReference type="SFLD" id="SFLDS00029">
    <property type="entry name" value="Radical_SAM"/>
    <property type="match status" value="2"/>
</dbReference>
<comment type="subunit">
    <text evidence="3 16">Homodimer.</text>
</comment>
<comment type="catalytic activity">
    <reaction evidence="13 16">
        <text>(4R,5S)-dethiobiotin + (sulfur carrier)-SH + 2 reduced [2Fe-2S]-[ferredoxin] + 2 S-adenosyl-L-methionine = (sulfur carrier)-H + biotin + 2 5'-deoxyadenosine + 2 L-methionine + 2 oxidized [2Fe-2S]-[ferredoxin]</text>
        <dbReference type="Rhea" id="RHEA:22060"/>
        <dbReference type="Rhea" id="RHEA-COMP:10000"/>
        <dbReference type="Rhea" id="RHEA-COMP:10001"/>
        <dbReference type="Rhea" id="RHEA-COMP:14737"/>
        <dbReference type="Rhea" id="RHEA-COMP:14739"/>
        <dbReference type="ChEBI" id="CHEBI:17319"/>
        <dbReference type="ChEBI" id="CHEBI:29917"/>
        <dbReference type="ChEBI" id="CHEBI:33737"/>
        <dbReference type="ChEBI" id="CHEBI:33738"/>
        <dbReference type="ChEBI" id="CHEBI:57586"/>
        <dbReference type="ChEBI" id="CHEBI:57844"/>
        <dbReference type="ChEBI" id="CHEBI:59789"/>
        <dbReference type="ChEBI" id="CHEBI:64428"/>
        <dbReference type="ChEBI" id="CHEBI:149473"/>
        <dbReference type="EC" id="2.8.1.6"/>
    </reaction>
</comment>
<dbReference type="SFLD" id="SFLDG01082">
    <property type="entry name" value="B12-binding_domain_containing"/>
    <property type="match status" value="1"/>
</dbReference>
<evidence type="ECO:0000256" key="9">
    <source>
        <dbReference type="ARBA" id="ARBA00022723"/>
    </source>
</evidence>
<dbReference type="Pfam" id="PF04055">
    <property type="entry name" value="Radical_SAM"/>
    <property type="match status" value="1"/>
</dbReference>
<comment type="caution">
    <text evidence="16">Lacks conserved residue(s) required for the propagation of feature annotation.</text>
</comment>
<evidence type="ECO:0000256" key="15">
    <source>
        <dbReference type="ARBA" id="ARBA00070199"/>
    </source>
</evidence>
<feature type="binding site" evidence="16 17">
    <location>
        <position position="315"/>
    </location>
    <ligand>
        <name>[2Fe-2S] cluster</name>
        <dbReference type="ChEBI" id="CHEBI:190135"/>
    </ligand>
</feature>
<dbReference type="Pfam" id="PF06968">
    <property type="entry name" value="BATS"/>
    <property type="match status" value="1"/>
</dbReference>
<sequence length="374" mass="40726">MTLKRCSMRAMSYCNSTAAVPPLADVAAANTTQTTVLPAPAELPEDVLERARIYALDLGVALPEPDLVHVLTLPIDRIREALDLAQEVREKWCGREVELEGIVSLKTGGCPEDCHFCAQSGLFESPVRSAWIDIPAVVESAKHTAKTGAAEFCLVAAVRGPDKKLMSQLKAAVEAIRAEVDIHIACSLGMLTDEQADELAAMGIHRYNHNLETARSYFPNVVTSHSWEVRRQTLERVRDRGIKLCCGGIIGLGESIEQRAEFATQLAELGPTEVPINFLNPRPGTPFENHPLVSMEDALRTITAFRFALPKATIRFAGGREITLGEEGMRDGLTGGINGFIAGNYLTTLGCSAESDLDMLSELHIPIREKKDVP</sequence>
<dbReference type="HAMAP" id="MF_01694">
    <property type="entry name" value="BioB"/>
    <property type="match status" value="1"/>
</dbReference>
<comment type="function">
    <text evidence="14 16">Catalyzes the conversion of dethiobiotin (DTB) to biotin by the insertion of a sulfur atom into dethiobiotin via a radical-based mechanism.</text>
</comment>
<evidence type="ECO:0000259" key="18">
    <source>
        <dbReference type="PROSITE" id="PS51918"/>
    </source>
</evidence>
<comment type="similarity">
    <text evidence="2 16">Belongs to the radical SAM superfamily. Biotin synthase family.</text>
</comment>
<keyword evidence="6 16" id="KW-0808">Transferase</keyword>
<feature type="binding site" evidence="16 17">
    <location>
        <position position="117"/>
    </location>
    <ligand>
        <name>[4Fe-4S] cluster</name>
        <dbReference type="ChEBI" id="CHEBI:49883"/>
        <note>4Fe-4S-S-AdoMet</note>
    </ligand>
</feature>
<evidence type="ECO:0000256" key="7">
    <source>
        <dbReference type="ARBA" id="ARBA00022691"/>
    </source>
</evidence>
<dbReference type="EMBL" id="LR584267">
    <property type="protein sequence ID" value="VHO01662.1"/>
    <property type="molecule type" value="Genomic_DNA"/>
</dbReference>
<dbReference type="PANTHER" id="PTHR22976">
    <property type="entry name" value="BIOTIN SYNTHASE"/>
    <property type="match status" value="1"/>
</dbReference>
<dbReference type="GO" id="GO:0004076">
    <property type="term" value="F:biotin synthase activity"/>
    <property type="evidence" value="ECO:0007669"/>
    <property type="project" value="UniProtKB-UniRule"/>
</dbReference>
<dbReference type="EC" id="2.8.1.6" evidence="4 16"/>
<keyword evidence="9 16" id="KW-0479">Metal-binding</keyword>
<evidence type="ECO:0000256" key="12">
    <source>
        <dbReference type="ARBA" id="ARBA00023014"/>
    </source>
</evidence>
<keyword evidence="7 16" id="KW-0949">S-adenosyl-L-methionine</keyword>
<evidence type="ECO:0000256" key="1">
    <source>
        <dbReference type="ARBA" id="ARBA00004942"/>
    </source>
</evidence>
<evidence type="ECO:0000313" key="19">
    <source>
        <dbReference type="EMBL" id="VHO01662.1"/>
    </source>
</evidence>
<dbReference type="AlphaFoldDB" id="A0A5E3ZZ97"/>
<dbReference type="SFLD" id="SFLDG01060">
    <property type="entry name" value="BATS_domain_containing"/>
    <property type="match status" value="1"/>
</dbReference>
<accession>A0A5E3ZZ97</accession>
<feature type="binding site" evidence="16 17">
    <location>
        <position position="245"/>
    </location>
    <ligand>
        <name>[2Fe-2S] cluster</name>
        <dbReference type="ChEBI" id="CHEBI:190135"/>
    </ligand>
</feature>
<evidence type="ECO:0000256" key="14">
    <source>
        <dbReference type="ARBA" id="ARBA00057568"/>
    </source>
</evidence>
<dbReference type="CDD" id="cd01335">
    <property type="entry name" value="Radical_SAM"/>
    <property type="match status" value="1"/>
</dbReference>
<dbReference type="InterPro" id="IPR013785">
    <property type="entry name" value="Aldolase_TIM"/>
</dbReference>
<feature type="binding site" evidence="16 17">
    <location>
        <position position="110"/>
    </location>
    <ligand>
        <name>[4Fe-4S] cluster</name>
        <dbReference type="ChEBI" id="CHEBI:49883"/>
        <note>4Fe-4S-S-AdoMet</note>
    </ligand>
</feature>
<feature type="binding site" evidence="16 17">
    <location>
        <position position="114"/>
    </location>
    <ligand>
        <name>[4Fe-4S] cluster</name>
        <dbReference type="ChEBI" id="CHEBI:49883"/>
        <note>4Fe-4S-S-AdoMet</note>
    </ligand>
</feature>
<keyword evidence="5 16" id="KW-0004">4Fe-4S</keyword>
<dbReference type="SUPFAM" id="SSF102114">
    <property type="entry name" value="Radical SAM enzymes"/>
    <property type="match status" value="1"/>
</dbReference>
<comment type="cofactor">
    <cofactor evidence="17">
        <name>[2Fe-2S] cluster</name>
        <dbReference type="ChEBI" id="CHEBI:190135"/>
    </cofactor>
    <text evidence="17">Binds 1 [2Fe-2S] cluster. The cluster is coordinated with 3 cysteines and 1 arginine.</text>
</comment>
<gene>
    <name evidence="16 19" type="primary">bioB</name>
    <name evidence="19" type="ORF">LC603019_01591</name>
</gene>
<dbReference type="SMART" id="SM00729">
    <property type="entry name" value="Elp3"/>
    <property type="match status" value="1"/>
</dbReference>
<feature type="binding site" evidence="16 17">
    <location>
        <position position="153"/>
    </location>
    <ligand>
        <name>[2Fe-2S] cluster</name>
        <dbReference type="ChEBI" id="CHEBI:190135"/>
    </ligand>
</feature>
<dbReference type="GO" id="GO:0009102">
    <property type="term" value="P:biotin biosynthetic process"/>
    <property type="evidence" value="ECO:0007669"/>
    <property type="project" value="UniProtKB-UniRule"/>
</dbReference>
<protein>
    <recommendedName>
        <fullName evidence="15 16">Biotin synthase</fullName>
        <ecNumber evidence="4 16">2.8.1.6</ecNumber>
    </recommendedName>
</protein>
<feature type="domain" description="Radical SAM core" evidence="18">
    <location>
        <begin position="95"/>
        <end position="320"/>
    </location>
</feature>
<comment type="cofactor">
    <cofactor evidence="16">
        <name>[2Fe-2S] cluster</name>
        <dbReference type="ChEBI" id="CHEBI:190135"/>
    </cofactor>
    <text evidence="16">Binds 1 [2Fe-2S] cluster. The cluster is coordinated with 3 cysteines and 1 arginine.</text>
</comment>
<keyword evidence="10 16" id="KW-0093">Biotin biosynthesis</keyword>
<dbReference type="SMART" id="SM00876">
    <property type="entry name" value="BATS"/>
    <property type="match status" value="1"/>
</dbReference>
<comment type="cofactor">
    <cofactor evidence="16 17">
        <name>[4Fe-4S] cluster</name>
        <dbReference type="ChEBI" id="CHEBI:49883"/>
    </cofactor>
    <text evidence="16 17">Binds 1 [4Fe-4S] cluster. The cluster is coordinated with 3 cysteines and an exchangeable S-adenosyl-L-methionine.</text>
</comment>
<evidence type="ECO:0000256" key="13">
    <source>
        <dbReference type="ARBA" id="ARBA00051157"/>
    </source>
</evidence>
<dbReference type="SFLD" id="SFLDG01278">
    <property type="entry name" value="biotin_synthase_like"/>
    <property type="match status" value="1"/>
</dbReference>
<dbReference type="Gene3D" id="3.20.20.70">
    <property type="entry name" value="Aldolase class I"/>
    <property type="match status" value="1"/>
</dbReference>
<proteinExistence type="inferred from homology"/>
<dbReference type="UniPathway" id="UPA00078">
    <property type="reaction ID" value="UER00162"/>
</dbReference>
<evidence type="ECO:0000256" key="5">
    <source>
        <dbReference type="ARBA" id="ARBA00022485"/>
    </source>
</evidence>
<evidence type="ECO:0000256" key="11">
    <source>
        <dbReference type="ARBA" id="ARBA00023004"/>
    </source>
</evidence>
<keyword evidence="8 16" id="KW-0001">2Fe-2S</keyword>
<dbReference type="GO" id="GO:0051539">
    <property type="term" value="F:4 iron, 4 sulfur cluster binding"/>
    <property type="evidence" value="ECO:0007669"/>
    <property type="project" value="UniProtKB-KW"/>
</dbReference>
<evidence type="ECO:0000256" key="8">
    <source>
        <dbReference type="ARBA" id="ARBA00022714"/>
    </source>
</evidence>
<dbReference type="InterPro" id="IPR058240">
    <property type="entry name" value="rSAM_sf"/>
</dbReference>
<evidence type="ECO:0000256" key="2">
    <source>
        <dbReference type="ARBA" id="ARBA00010765"/>
    </source>
</evidence>
<evidence type="ECO:0000313" key="20">
    <source>
        <dbReference type="Proteomes" id="UP000324288"/>
    </source>
</evidence>
<dbReference type="FunFam" id="3.20.20.70:FF:000026">
    <property type="entry name" value="Biotin synthase"/>
    <property type="match status" value="1"/>
</dbReference>
<dbReference type="Proteomes" id="UP000324288">
    <property type="component" value="Chromosome"/>
</dbReference>
<evidence type="ECO:0000256" key="10">
    <source>
        <dbReference type="ARBA" id="ARBA00022756"/>
    </source>
</evidence>
<organism evidence="19 20">
    <name type="scientific">Lawsonella clevelandensis</name>
    <dbReference type="NCBI Taxonomy" id="1528099"/>
    <lineage>
        <taxon>Bacteria</taxon>
        <taxon>Bacillati</taxon>
        <taxon>Actinomycetota</taxon>
        <taxon>Actinomycetes</taxon>
        <taxon>Mycobacteriales</taxon>
        <taxon>Lawsonellaceae</taxon>
        <taxon>Lawsonella</taxon>
    </lineage>
</organism>
<dbReference type="NCBIfam" id="TIGR00433">
    <property type="entry name" value="bioB"/>
    <property type="match status" value="1"/>
</dbReference>
<dbReference type="GO" id="GO:0005506">
    <property type="term" value="F:iron ion binding"/>
    <property type="evidence" value="ECO:0007669"/>
    <property type="project" value="UniProtKB-UniRule"/>
</dbReference>
<keyword evidence="11 16" id="KW-0408">Iron</keyword>
<dbReference type="PROSITE" id="PS51918">
    <property type="entry name" value="RADICAL_SAM"/>
    <property type="match status" value="1"/>
</dbReference>
<comment type="pathway">
    <text evidence="1 16">Cofactor biosynthesis; biotin biosynthesis; biotin from 7,8-diaminononanoate: step 2/2.</text>
</comment>
<evidence type="ECO:0000256" key="17">
    <source>
        <dbReference type="PIRSR" id="PIRSR001619-1"/>
    </source>
</evidence>
<evidence type="ECO:0000256" key="16">
    <source>
        <dbReference type="HAMAP-Rule" id="MF_01694"/>
    </source>
</evidence>
<dbReference type="GO" id="GO:0051537">
    <property type="term" value="F:2 iron, 2 sulfur cluster binding"/>
    <property type="evidence" value="ECO:0007669"/>
    <property type="project" value="UniProtKB-KW"/>
</dbReference>
<keyword evidence="20" id="KW-1185">Reference proteome</keyword>
<evidence type="ECO:0000256" key="4">
    <source>
        <dbReference type="ARBA" id="ARBA00012236"/>
    </source>
</evidence>
<name>A0A5E3ZZ97_9ACTN</name>
<dbReference type="InterPro" id="IPR002684">
    <property type="entry name" value="Biotin_synth/BioAB"/>
</dbReference>
<evidence type="ECO:0000256" key="6">
    <source>
        <dbReference type="ARBA" id="ARBA00022679"/>
    </source>
</evidence>
<dbReference type="PANTHER" id="PTHR22976:SF2">
    <property type="entry name" value="BIOTIN SYNTHASE, MITOCHONDRIAL"/>
    <property type="match status" value="1"/>
</dbReference>
<dbReference type="InterPro" id="IPR007197">
    <property type="entry name" value="rSAM"/>
</dbReference>